<dbReference type="InterPro" id="IPR053196">
    <property type="entry name" value="Lipoprotein_YbaY-like"/>
</dbReference>
<dbReference type="EMBL" id="JAAAHW010003257">
    <property type="protein sequence ID" value="KAF9986033.1"/>
    <property type="molecule type" value="Genomic_DNA"/>
</dbReference>
<gene>
    <name evidence="2" type="ORF">BGZ65_008983</name>
</gene>
<reference evidence="2" key="1">
    <citation type="journal article" date="2020" name="Fungal Divers.">
        <title>Resolving the Mortierellaceae phylogeny through synthesis of multi-gene phylogenetics and phylogenomics.</title>
        <authorList>
            <person name="Vandepol N."/>
            <person name="Liber J."/>
            <person name="Desiro A."/>
            <person name="Na H."/>
            <person name="Kennedy M."/>
            <person name="Barry K."/>
            <person name="Grigoriev I.V."/>
            <person name="Miller A.N."/>
            <person name="O'Donnell K."/>
            <person name="Stajich J.E."/>
            <person name="Bonito G."/>
        </authorList>
    </citation>
    <scope>NUCLEOTIDE SEQUENCE</scope>
    <source>
        <strain evidence="2">MES-2147</strain>
    </source>
</reference>
<dbReference type="OrthoDB" id="10013825at2759"/>
<dbReference type="AlphaFoldDB" id="A0A9P6MAY3"/>
<dbReference type="PANTHER" id="PTHR38013">
    <property type="entry name" value="GLYCOPROTEIN/POLYSACCHARIDE METABOLISM"/>
    <property type="match status" value="1"/>
</dbReference>
<keyword evidence="3" id="KW-1185">Reference proteome</keyword>
<proteinExistence type="predicted"/>
<organism evidence="2 3">
    <name type="scientific">Modicella reniformis</name>
    <dbReference type="NCBI Taxonomy" id="1440133"/>
    <lineage>
        <taxon>Eukaryota</taxon>
        <taxon>Fungi</taxon>
        <taxon>Fungi incertae sedis</taxon>
        <taxon>Mucoromycota</taxon>
        <taxon>Mortierellomycotina</taxon>
        <taxon>Mortierellomycetes</taxon>
        <taxon>Mortierellales</taxon>
        <taxon>Mortierellaceae</taxon>
        <taxon>Modicella</taxon>
    </lineage>
</organism>
<sequence>MSFISGQIVPSPNAAGASHIGPNSRIEIHLNDVSLQDAPSTLLAEGIVITGPSSQLSFPIPFCLTYDHHRVEERFSYSISVRVTDLSPTKKDQLTWITTTRCSVLNCGNPKSDINVTVDPIVGDQ</sequence>
<name>A0A9P6MAY3_9FUNG</name>
<dbReference type="Pfam" id="PF09619">
    <property type="entry name" value="YscW"/>
    <property type="match status" value="1"/>
</dbReference>
<dbReference type="PANTHER" id="PTHR38013:SF1">
    <property type="entry name" value="GLYCOPROTEIN_POLYSACCHARIDE METABOLISM"/>
    <property type="match status" value="1"/>
</dbReference>
<protein>
    <submittedName>
        <fullName evidence="2">Uncharacterized protein</fullName>
    </submittedName>
</protein>
<evidence type="ECO:0000313" key="3">
    <source>
        <dbReference type="Proteomes" id="UP000749646"/>
    </source>
</evidence>
<evidence type="ECO:0000256" key="1">
    <source>
        <dbReference type="SAM" id="MobiDB-lite"/>
    </source>
</evidence>
<dbReference type="InterPro" id="IPR039366">
    <property type="entry name" value="Pilotin"/>
</dbReference>
<feature type="region of interest" description="Disordered" evidence="1">
    <location>
        <begin position="1"/>
        <end position="20"/>
    </location>
</feature>
<evidence type="ECO:0000313" key="2">
    <source>
        <dbReference type="EMBL" id="KAF9986033.1"/>
    </source>
</evidence>
<dbReference type="Proteomes" id="UP000749646">
    <property type="component" value="Unassembled WGS sequence"/>
</dbReference>
<accession>A0A9P6MAY3</accession>
<comment type="caution">
    <text evidence="2">The sequence shown here is derived from an EMBL/GenBank/DDBJ whole genome shotgun (WGS) entry which is preliminary data.</text>
</comment>
<feature type="compositionally biased region" description="Polar residues" evidence="1">
    <location>
        <begin position="1"/>
        <end position="10"/>
    </location>
</feature>